<dbReference type="EMBL" id="AUYB01000147">
    <property type="protein sequence ID" value="KZN30735.1"/>
    <property type="molecule type" value="Genomic_DNA"/>
</dbReference>
<evidence type="ECO:0000313" key="2">
    <source>
        <dbReference type="Proteomes" id="UP000076643"/>
    </source>
</evidence>
<protein>
    <recommendedName>
        <fullName evidence="3">Pectate lyase superfamily protein domain-containing protein</fullName>
    </recommendedName>
</protein>
<organism evidence="1 2">
    <name type="scientific">Pseudoalteromonas luteoviolacea DSM 6061</name>
    <dbReference type="NCBI Taxonomy" id="1365250"/>
    <lineage>
        <taxon>Bacteria</taxon>
        <taxon>Pseudomonadati</taxon>
        <taxon>Pseudomonadota</taxon>
        <taxon>Gammaproteobacteria</taxon>
        <taxon>Alteromonadales</taxon>
        <taxon>Pseudoalteromonadaceae</taxon>
        <taxon>Pseudoalteromonas</taxon>
    </lineage>
</organism>
<sequence>MDLASKNRRNFIKKVSVTGISGVGVVAASSSFANESNVQSTALFHSVEAMRNALHRVGDVITTLGYHDAHDGGGNQYLVTMDPSITPDNGEYIALNNSGLLAKGLFPSGGHNIKQWGAKNDGSDCSEQIKNALIWQQSAPNRVLYGASGTFVINETISISTGLKSVFSTYLTRTYPLILIGHRDCVLKANGQNRVYHFRFPQARHDHLIEGICFDGSGIVERVVTFESTGMPSNGEINIAQGTTIKNGLAIGVYCYGEFARVYFDGTIRDIVSSQPNSTTGLSIAPGPSNNEYTKHLVVGSCAFISSISNGYTPTRDADGVIFVAMREISQRHDATFTVEPGATFENCQGRAIKSQVVNNIIVGPVIKRDSCNGLVDIDLQYGGGSVSNAVIIHKNSTVTYAIGVTKRALPNISSASITHNTLSVIQDNATSDLTTAMVGVAVAQSVPLNGILIQGNKVEGKVEYFSTLRISELTSGVNEVTINDNYLKEAQSAFLQVWAYNGGYPTLFVRSSGNFAEHTTLHTKQIQNTRAFPLVWNNSGIMPLNMMSEVRLGHTLSNISGNAQEHVLAFDNITSDHSGLYDSSTGEFKAPFDGALKFQCNLELHKIDDAHSDLELIILTNSALSDSYVANSVNLQTMKSSNNTYNLKESGELQVQKGDTITFQVKVTGGNNALDIAASQNTFIKVTASPL</sequence>
<gene>
    <name evidence="1" type="ORF">N475_04840</name>
</gene>
<dbReference type="Gene3D" id="2.60.120.40">
    <property type="match status" value="1"/>
</dbReference>
<dbReference type="SUPFAM" id="SSF49842">
    <property type="entry name" value="TNF-like"/>
    <property type="match status" value="1"/>
</dbReference>
<dbReference type="RefSeq" id="WP_063359187.1">
    <property type="nucleotide sequence ID" value="NZ_AQHB01000025.1"/>
</dbReference>
<evidence type="ECO:0008006" key="3">
    <source>
        <dbReference type="Google" id="ProtNLM"/>
    </source>
</evidence>
<dbReference type="PATRIC" id="fig|1365250.3.peg.4809"/>
<proteinExistence type="predicted"/>
<reference evidence="1 2" key="1">
    <citation type="submission" date="2013-07" db="EMBL/GenBank/DDBJ databases">
        <title>Comparative Genomic and Metabolomic Analysis of Twelve Strains of Pseudoalteromonas luteoviolacea.</title>
        <authorList>
            <person name="Vynne N.G."/>
            <person name="Mansson M."/>
            <person name="Gram L."/>
        </authorList>
    </citation>
    <scope>NUCLEOTIDE SEQUENCE [LARGE SCALE GENOMIC DNA]</scope>
    <source>
        <strain evidence="1 2">DSM 6061</strain>
    </source>
</reference>
<accession>A0A166UJ33</accession>
<keyword evidence="2" id="KW-1185">Reference proteome</keyword>
<evidence type="ECO:0000313" key="1">
    <source>
        <dbReference type="EMBL" id="KZN30735.1"/>
    </source>
</evidence>
<comment type="caution">
    <text evidence="1">The sequence shown here is derived from an EMBL/GenBank/DDBJ whole genome shotgun (WGS) entry which is preliminary data.</text>
</comment>
<dbReference type="InterPro" id="IPR008983">
    <property type="entry name" value="Tumour_necrosis_fac-like_dom"/>
</dbReference>
<dbReference type="Proteomes" id="UP000076643">
    <property type="component" value="Unassembled WGS sequence"/>
</dbReference>
<name>A0A166UJ33_9GAMM</name>
<dbReference type="AlphaFoldDB" id="A0A166UJ33"/>
<dbReference type="InterPro" id="IPR011050">
    <property type="entry name" value="Pectin_lyase_fold/virulence"/>
</dbReference>
<dbReference type="SUPFAM" id="SSF51126">
    <property type="entry name" value="Pectin lyase-like"/>
    <property type="match status" value="1"/>
</dbReference>